<dbReference type="Pfam" id="PF00005">
    <property type="entry name" value="ABC_tran"/>
    <property type="match status" value="1"/>
</dbReference>
<dbReference type="Proteomes" id="UP001595847">
    <property type="component" value="Unassembled WGS sequence"/>
</dbReference>
<evidence type="ECO:0000256" key="2">
    <source>
        <dbReference type="ARBA" id="ARBA00022448"/>
    </source>
</evidence>
<feature type="domain" description="ABC transporter" evidence="6">
    <location>
        <begin position="20"/>
        <end position="248"/>
    </location>
</feature>
<evidence type="ECO:0000313" key="7">
    <source>
        <dbReference type="EMBL" id="MFC3998902.1"/>
    </source>
</evidence>
<keyword evidence="2" id="KW-0813">Transport</keyword>
<dbReference type="InterPro" id="IPR027417">
    <property type="entry name" value="P-loop_NTPase"/>
</dbReference>
<dbReference type="EMBL" id="JBHSBH010000015">
    <property type="protein sequence ID" value="MFC3998902.1"/>
    <property type="molecule type" value="Genomic_DNA"/>
</dbReference>
<organism evidence="7 8">
    <name type="scientific">Nocardiopsis sediminis</name>
    <dbReference type="NCBI Taxonomy" id="1778267"/>
    <lineage>
        <taxon>Bacteria</taxon>
        <taxon>Bacillati</taxon>
        <taxon>Actinomycetota</taxon>
        <taxon>Actinomycetes</taxon>
        <taxon>Streptosporangiales</taxon>
        <taxon>Nocardiopsidaceae</taxon>
        <taxon>Nocardiopsis</taxon>
    </lineage>
</organism>
<keyword evidence="4 7" id="KW-0067">ATP-binding</keyword>
<sequence length="304" mass="33014">MTVTHPAGGTGAATAQDTVIRVGGLEYTYPKAAGPAVRGMDFEVRRGEVFGFLGPSGAGKSTTQKILIGLLTGAQGTVEVWGRPPREWGGAYYERIGVSFELPNHYQKLTALENLEFFASLYSGATEDPMALLTRVGLAGDARTRVSKFSKGMQSRLTFARALLNRPELLFLDEPTTGLDPRNARNVRDMIAELRAEGRTVFLTTHDMATAEELCDRVAFVVDGRIAILDSPAELRIARSRRTIRVDYRADGGDALEHAEFPLDGAADDAGLHALLRGHRIEAIHSQEASLNDVFVEVTGRSLT</sequence>
<keyword evidence="3" id="KW-0547">Nucleotide-binding</keyword>
<keyword evidence="5" id="KW-0046">Antibiotic resistance</keyword>
<dbReference type="GO" id="GO:0005524">
    <property type="term" value="F:ATP binding"/>
    <property type="evidence" value="ECO:0007669"/>
    <property type="project" value="UniProtKB-KW"/>
</dbReference>
<evidence type="ECO:0000256" key="4">
    <source>
        <dbReference type="ARBA" id="ARBA00022840"/>
    </source>
</evidence>
<comment type="subcellular location">
    <subcellularLocation>
        <location evidence="1">Cell membrane</location>
        <topology evidence="1">Peripheral membrane protein</topology>
    </subcellularLocation>
</comment>
<accession>A0ABV8FS21</accession>
<comment type="caution">
    <text evidence="7">The sequence shown here is derived from an EMBL/GenBank/DDBJ whole genome shotgun (WGS) entry which is preliminary data.</text>
</comment>
<dbReference type="InterPro" id="IPR017871">
    <property type="entry name" value="ABC_transporter-like_CS"/>
</dbReference>
<evidence type="ECO:0000259" key="6">
    <source>
        <dbReference type="PROSITE" id="PS50893"/>
    </source>
</evidence>
<dbReference type="PROSITE" id="PS00211">
    <property type="entry name" value="ABC_TRANSPORTER_1"/>
    <property type="match status" value="1"/>
</dbReference>
<evidence type="ECO:0000313" key="8">
    <source>
        <dbReference type="Proteomes" id="UP001595847"/>
    </source>
</evidence>
<evidence type="ECO:0000256" key="3">
    <source>
        <dbReference type="ARBA" id="ARBA00022741"/>
    </source>
</evidence>
<dbReference type="SUPFAM" id="SSF52540">
    <property type="entry name" value="P-loop containing nucleoside triphosphate hydrolases"/>
    <property type="match status" value="1"/>
</dbReference>
<dbReference type="PANTHER" id="PTHR42711">
    <property type="entry name" value="ABC TRANSPORTER ATP-BINDING PROTEIN"/>
    <property type="match status" value="1"/>
</dbReference>
<dbReference type="PROSITE" id="PS50893">
    <property type="entry name" value="ABC_TRANSPORTER_2"/>
    <property type="match status" value="1"/>
</dbReference>
<evidence type="ECO:0000256" key="5">
    <source>
        <dbReference type="ARBA" id="ARBA00023251"/>
    </source>
</evidence>
<dbReference type="PANTHER" id="PTHR42711:SF18">
    <property type="entry name" value="ABC TRANSPORTER, ATP-BINDING PROTEIN"/>
    <property type="match status" value="1"/>
</dbReference>
<evidence type="ECO:0000256" key="1">
    <source>
        <dbReference type="ARBA" id="ARBA00004202"/>
    </source>
</evidence>
<keyword evidence="8" id="KW-1185">Reference proteome</keyword>
<protein>
    <submittedName>
        <fullName evidence="7">ATP-binding cassette domain-containing protein</fullName>
    </submittedName>
</protein>
<dbReference type="Gene3D" id="3.40.50.300">
    <property type="entry name" value="P-loop containing nucleotide triphosphate hydrolases"/>
    <property type="match status" value="1"/>
</dbReference>
<dbReference type="CDD" id="cd03230">
    <property type="entry name" value="ABC_DR_subfamily_A"/>
    <property type="match status" value="1"/>
</dbReference>
<gene>
    <name evidence="7" type="ORF">ACFOVU_23475</name>
</gene>
<proteinExistence type="predicted"/>
<dbReference type="InterPro" id="IPR050763">
    <property type="entry name" value="ABC_transporter_ATP-binding"/>
</dbReference>
<reference evidence="8" key="1">
    <citation type="journal article" date="2019" name="Int. J. Syst. Evol. Microbiol.">
        <title>The Global Catalogue of Microorganisms (GCM) 10K type strain sequencing project: providing services to taxonomists for standard genome sequencing and annotation.</title>
        <authorList>
            <consortium name="The Broad Institute Genomics Platform"/>
            <consortium name="The Broad Institute Genome Sequencing Center for Infectious Disease"/>
            <person name="Wu L."/>
            <person name="Ma J."/>
        </authorList>
    </citation>
    <scope>NUCLEOTIDE SEQUENCE [LARGE SCALE GENOMIC DNA]</scope>
    <source>
        <strain evidence="8">TBRC 1826</strain>
    </source>
</reference>
<dbReference type="RefSeq" id="WP_378537043.1">
    <property type="nucleotide sequence ID" value="NZ_JBHSBH010000015.1"/>
</dbReference>
<name>A0ABV8FS21_9ACTN</name>
<dbReference type="InterPro" id="IPR003439">
    <property type="entry name" value="ABC_transporter-like_ATP-bd"/>
</dbReference>
<dbReference type="InterPro" id="IPR003593">
    <property type="entry name" value="AAA+_ATPase"/>
</dbReference>
<dbReference type="SMART" id="SM00382">
    <property type="entry name" value="AAA"/>
    <property type="match status" value="1"/>
</dbReference>